<dbReference type="Gene3D" id="3.50.50.60">
    <property type="entry name" value="FAD/NAD(P)-binding domain"/>
    <property type="match status" value="1"/>
</dbReference>
<sequence length="428" mass="47732">MSDDYDYDVLVVGCGVFGLSTCLELSKQGHKVLGLDAYPVPSELSAAKDYNKIIRVEYPDELSAKLAVEALRCWENDELYKPYFVKSGRLTLTPGDSTSIRSQYENKSLEILAKLGVTQSFEKLTTPKQVADTISHFKKNNLPAKFNSTYNADCGTGLSADALKAVYERATTSGAQFVFGDDGRAVSIKSNEVRVKSGKIFTAKKIVVTAGASTGLIIPLDNQTKVFGTFVTHIKLTDAEYEKYKDMPIFFSAEYGYFFPPDKVDHVIKIGVTTCDAWAEIDHPFEAGNKLRAPRYTVDHPNETFPLGHEKDIKVLLNLVVPELADHELVDSKVCWIADSCDSYFLIDECPYYKDVIVATGDSSHAFKFLPTIGKYISQKVNGALPADLSETWKWRSNPSFDNGANTKSRFPRPHYNLEEIKFIKSKL</sequence>
<dbReference type="PANTHER" id="PTHR10961:SF26">
    <property type="entry name" value="L-SACCHAROPINE OXIDASE"/>
    <property type="match status" value="1"/>
</dbReference>
<dbReference type="OrthoDB" id="2219495at2759"/>
<dbReference type="GO" id="GO:0008115">
    <property type="term" value="F:sarcosine oxidase activity"/>
    <property type="evidence" value="ECO:0007669"/>
    <property type="project" value="TreeGrafter"/>
</dbReference>
<dbReference type="PANTHER" id="PTHR10961">
    <property type="entry name" value="PEROXISOMAL SARCOSINE OXIDASE"/>
    <property type="match status" value="1"/>
</dbReference>
<evidence type="ECO:0000259" key="6">
    <source>
        <dbReference type="Pfam" id="PF01266"/>
    </source>
</evidence>
<dbReference type="HOGENOM" id="CLU_007884_0_1_1"/>
<dbReference type="InterPro" id="IPR045170">
    <property type="entry name" value="MTOX"/>
</dbReference>
<dbReference type="Proteomes" id="UP000000707">
    <property type="component" value="Unassembled WGS sequence"/>
</dbReference>
<dbReference type="SUPFAM" id="SSF51905">
    <property type="entry name" value="FAD/NAD(P)-binding domain"/>
    <property type="match status" value="1"/>
</dbReference>
<evidence type="ECO:0000313" key="7">
    <source>
        <dbReference type="EMBL" id="EGV60402.1"/>
    </source>
</evidence>
<dbReference type="AlphaFoldDB" id="G3BDX0"/>
<dbReference type="InterPro" id="IPR006076">
    <property type="entry name" value="FAD-dep_OxRdtase"/>
</dbReference>
<evidence type="ECO:0000256" key="5">
    <source>
        <dbReference type="ARBA" id="ARBA00023002"/>
    </source>
</evidence>
<accession>G3BDX0</accession>
<feature type="domain" description="FAD dependent oxidoreductase" evidence="6">
    <location>
        <begin position="8"/>
        <end position="379"/>
    </location>
</feature>
<dbReference type="STRING" id="590646.G3BDX0"/>
<gene>
    <name evidence="7" type="ORF">CANTEDRAFT_116454</name>
</gene>
<keyword evidence="5" id="KW-0560">Oxidoreductase</keyword>
<dbReference type="RefSeq" id="XP_006689616.1">
    <property type="nucleotide sequence ID" value="XM_006689553.1"/>
</dbReference>
<dbReference type="GO" id="GO:0051698">
    <property type="term" value="F:saccharopine oxidase activity"/>
    <property type="evidence" value="ECO:0007669"/>
    <property type="project" value="TreeGrafter"/>
</dbReference>
<comment type="cofactor">
    <cofactor evidence="1">
        <name>FAD</name>
        <dbReference type="ChEBI" id="CHEBI:57692"/>
    </cofactor>
</comment>
<evidence type="ECO:0000256" key="1">
    <source>
        <dbReference type="ARBA" id="ARBA00001974"/>
    </source>
</evidence>
<keyword evidence="4" id="KW-0274">FAD</keyword>
<reference evidence="7 8" key="1">
    <citation type="journal article" date="2011" name="Proc. Natl. Acad. Sci. U.S.A.">
        <title>Comparative genomics of xylose-fermenting fungi for enhanced biofuel production.</title>
        <authorList>
            <person name="Wohlbach D.J."/>
            <person name="Kuo A."/>
            <person name="Sato T.K."/>
            <person name="Potts K.M."/>
            <person name="Salamov A.A."/>
            <person name="LaButti K.M."/>
            <person name="Sun H."/>
            <person name="Clum A."/>
            <person name="Pangilinan J.L."/>
            <person name="Lindquist E.A."/>
            <person name="Lucas S."/>
            <person name="Lapidus A."/>
            <person name="Jin M."/>
            <person name="Gunawan C."/>
            <person name="Balan V."/>
            <person name="Dale B.E."/>
            <person name="Jeffries T.W."/>
            <person name="Zinkel R."/>
            <person name="Barry K.W."/>
            <person name="Grigoriev I.V."/>
            <person name="Gasch A.P."/>
        </authorList>
    </citation>
    <scope>NUCLEOTIDE SEQUENCE [LARGE SCALE GENOMIC DNA]</scope>
    <source>
        <strain evidence="8">ATCC 10573 / BCRC 21748 / CBS 615 / JCM 9827 / NBRC 10315 / NRRL Y-1498 / VKM Y-70</strain>
    </source>
</reference>
<evidence type="ECO:0000256" key="4">
    <source>
        <dbReference type="ARBA" id="ARBA00022827"/>
    </source>
</evidence>
<dbReference type="Pfam" id="PF01266">
    <property type="entry name" value="DAO"/>
    <property type="match status" value="1"/>
</dbReference>
<dbReference type="GeneID" id="18248314"/>
<dbReference type="GO" id="GO:0050660">
    <property type="term" value="F:flavin adenine dinucleotide binding"/>
    <property type="evidence" value="ECO:0007669"/>
    <property type="project" value="InterPro"/>
</dbReference>
<evidence type="ECO:0000313" key="8">
    <source>
        <dbReference type="Proteomes" id="UP000000707"/>
    </source>
</evidence>
<keyword evidence="8" id="KW-1185">Reference proteome</keyword>
<dbReference type="Gene3D" id="3.30.9.10">
    <property type="entry name" value="D-Amino Acid Oxidase, subunit A, domain 2"/>
    <property type="match status" value="1"/>
</dbReference>
<dbReference type="eggNOG" id="KOG2820">
    <property type="taxonomic scope" value="Eukaryota"/>
</dbReference>
<keyword evidence="3" id="KW-0285">Flavoprotein</keyword>
<protein>
    <submittedName>
        <fullName evidence="7">Nucleotide-binding domain-containing protein</fullName>
    </submittedName>
</protein>
<proteinExistence type="inferred from homology"/>
<evidence type="ECO:0000256" key="3">
    <source>
        <dbReference type="ARBA" id="ARBA00022630"/>
    </source>
</evidence>
<evidence type="ECO:0000256" key="2">
    <source>
        <dbReference type="ARBA" id="ARBA00010989"/>
    </source>
</evidence>
<name>G3BDX0_CANTC</name>
<dbReference type="InterPro" id="IPR036188">
    <property type="entry name" value="FAD/NAD-bd_sf"/>
</dbReference>
<dbReference type="EMBL" id="GL996528">
    <property type="protein sequence ID" value="EGV60402.1"/>
    <property type="molecule type" value="Genomic_DNA"/>
</dbReference>
<organism evidence="8">
    <name type="scientific">Candida tenuis (strain ATCC 10573 / BCRC 21748 / CBS 615 / JCM 9827 / NBRC 10315 / NRRL Y-1498 / VKM Y-70)</name>
    <name type="common">Yeast</name>
    <name type="synonym">Yamadazyma tenuis</name>
    <dbReference type="NCBI Taxonomy" id="590646"/>
    <lineage>
        <taxon>Eukaryota</taxon>
        <taxon>Fungi</taxon>
        <taxon>Dikarya</taxon>
        <taxon>Ascomycota</taxon>
        <taxon>Saccharomycotina</taxon>
        <taxon>Pichiomycetes</taxon>
        <taxon>Debaryomycetaceae</taxon>
        <taxon>Yamadazyma</taxon>
    </lineage>
</organism>
<dbReference type="KEGG" id="cten:18248314"/>
<comment type="similarity">
    <text evidence="2">Belongs to the MSOX/MTOX family.</text>
</comment>